<organism evidence="3 4">
    <name type="scientific">Serratia montpellierensis</name>
    <dbReference type="NCBI Taxonomy" id="2598730"/>
    <lineage>
        <taxon>Bacteria</taxon>
        <taxon>Pseudomonadati</taxon>
        <taxon>Pseudomonadota</taxon>
        <taxon>Gammaproteobacteria</taxon>
        <taxon>Enterobacterales</taxon>
        <taxon>Yersiniaceae</taxon>
        <taxon>Serratia</taxon>
    </lineage>
</organism>
<dbReference type="RefSeq" id="WP_230490244.1">
    <property type="nucleotide sequence ID" value="NZ_VOSN01000005.1"/>
</dbReference>
<dbReference type="PANTHER" id="PTHR46401:SF2">
    <property type="entry name" value="GLYCOSYLTRANSFERASE WBBK-RELATED"/>
    <property type="match status" value="1"/>
</dbReference>
<protein>
    <submittedName>
        <fullName evidence="3">Glycosyltransferase family 4 protein</fullName>
    </submittedName>
</protein>
<evidence type="ECO:0000259" key="2">
    <source>
        <dbReference type="Pfam" id="PF00534"/>
    </source>
</evidence>
<comment type="caution">
    <text evidence="3">The sequence shown here is derived from an EMBL/GenBank/DDBJ whole genome shotgun (WGS) entry which is preliminary data.</text>
</comment>
<keyword evidence="4" id="KW-1185">Reference proteome</keyword>
<proteinExistence type="predicted"/>
<gene>
    <name evidence="3" type="ORF">FUU20_11895</name>
</gene>
<dbReference type="Gene3D" id="3.40.50.2000">
    <property type="entry name" value="Glycogen Phosphorylase B"/>
    <property type="match status" value="2"/>
</dbReference>
<feature type="domain" description="Glycosyl transferase family 1" evidence="2">
    <location>
        <begin position="158"/>
        <end position="305"/>
    </location>
</feature>
<keyword evidence="1" id="KW-0808">Transferase</keyword>
<dbReference type="SUPFAM" id="SSF53756">
    <property type="entry name" value="UDP-Glycosyltransferase/glycogen phosphorylase"/>
    <property type="match status" value="1"/>
</dbReference>
<evidence type="ECO:0000313" key="3">
    <source>
        <dbReference type="EMBL" id="MCC7659449.1"/>
    </source>
</evidence>
<evidence type="ECO:0000313" key="4">
    <source>
        <dbReference type="Proteomes" id="UP001199135"/>
    </source>
</evidence>
<dbReference type="PANTHER" id="PTHR46401">
    <property type="entry name" value="GLYCOSYLTRANSFERASE WBBK-RELATED"/>
    <property type="match status" value="1"/>
</dbReference>
<dbReference type="Pfam" id="PF00534">
    <property type="entry name" value="Glycos_transf_1"/>
    <property type="match status" value="1"/>
</dbReference>
<dbReference type="InterPro" id="IPR001296">
    <property type="entry name" value="Glyco_trans_1"/>
</dbReference>
<dbReference type="EMBL" id="VOSO01000012">
    <property type="protein sequence ID" value="MCC7659449.1"/>
    <property type="molecule type" value="Genomic_DNA"/>
</dbReference>
<sequence length="328" mass="36938">MKRIVIDNRWSGTGGIGTFSARVNAINNYPDAGFHGAPYSPLDCIKTTLTLLLKKKRVVFFPGYIPPIFSREPYAFTIHDLNHIDRPENSSFIKRIFYRFVILNGCRRARYIFTVSEFSKKRIVEWSGVDINKVINVGNGVSEDFTPVGHTMDLPFDYFLCVSNRKAHKNEFGTIEAFKRANLTKNVKLLFTGKISPEIEQRIINLGLREQVVFTGYIKDEDLPKLYRGARALLFVSFYEGFGLPVIEAMASGVPVITSNNTSLGEVAGDAAQLVDPSNIDEIANAIVNVNSNESLRAQMKDNGLERVKKYSWDITAKRIDDVLNRVS</sequence>
<accession>A0ABS8J5Y7</accession>
<reference evidence="3 4" key="1">
    <citation type="submission" date="2019-08" db="EMBL/GenBank/DDBJ databases">
        <title>Genome sequencing of Psyttalia spp.-associated microbial isolates reveals a potentially novel species in the Serratia genus.</title>
        <authorList>
            <person name="Tannieres-Laurent M."/>
            <person name="Sparks M.E."/>
            <person name="Blackburn M.B."/>
            <person name="Gundersen-Rindal D.E."/>
            <person name="Bon M.-C."/>
        </authorList>
    </citation>
    <scope>NUCLEOTIDE SEQUENCE [LARGE SCALE GENOMIC DNA]</scope>
    <source>
        <strain evidence="4">Pon4B</strain>
    </source>
</reference>
<name>A0ABS8J5Y7_9GAMM</name>
<dbReference type="CDD" id="cd03809">
    <property type="entry name" value="GT4_MtfB-like"/>
    <property type="match status" value="1"/>
</dbReference>
<evidence type="ECO:0000256" key="1">
    <source>
        <dbReference type="ARBA" id="ARBA00022679"/>
    </source>
</evidence>
<dbReference type="Proteomes" id="UP001199135">
    <property type="component" value="Unassembled WGS sequence"/>
</dbReference>